<dbReference type="PROSITE" id="PS51257">
    <property type="entry name" value="PROKAR_LIPOPROTEIN"/>
    <property type="match status" value="1"/>
</dbReference>
<name>A0A7W5H6W5_9BACT</name>
<evidence type="ECO:0000313" key="5">
    <source>
        <dbReference type="EMBL" id="MBB3207385.1"/>
    </source>
</evidence>
<reference evidence="5 6" key="1">
    <citation type="submission" date="2020-08" db="EMBL/GenBank/DDBJ databases">
        <title>Genomic Encyclopedia of Type Strains, Phase III (KMG-III): the genomes of soil and plant-associated and newly described type strains.</title>
        <authorList>
            <person name="Whitman W."/>
        </authorList>
    </citation>
    <scope>NUCLEOTIDE SEQUENCE [LARGE SCALE GENOMIC DNA]</scope>
    <source>
        <strain evidence="5 6">CECT 8075</strain>
    </source>
</reference>
<comment type="caution">
    <text evidence="5">The sequence shown here is derived from an EMBL/GenBank/DDBJ whole genome shotgun (WGS) entry which is preliminary data.</text>
</comment>
<feature type="signal peptide" evidence="3">
    <location>
        <begin position="1"/>
        <end position="19"/>
    </location>
</feature>
<dbReference type="EC" id="3.1.6.1" evidence="5"/>
<dbReference type="InterPro" id="IPR017850">
    <property type="entry name" value="Alkaline_phosphatase_core_sf"/>
</dbReference>
<dbReference type="PANTHER" id="PTHR42693">
    <property type="entry name" value="ARYLSULFATASE FAMILY MEMBER"/>
    <property type="match status" value="1"/>
</dbReference>
<dbReference type="Pfam" id="PF00884">
    <property type="entry name" value="Sulfatase"/>
    <property type="match status" value="1"/>
</dbReference>
<keyword evidence="6" id="KW-1185">Reference proteome</keyword>
<dbReference type="GO" id="GO:0004065">
    <property type="term" value="F:arylsulfatase activity"/>
    <property type="evidence" value="ECO:0007669"/>
    <property type="project" value="UniProtKB-EC"/>
</dbReference>
<evidence type="ECO:0000256" key="1">
    <source>
        <dbReference type="ARBA" id="ARBA00008779"/>
    </source>
</evidence>
<organism evidence="5 6">
    <name type="scientific">Aporhodopirellula rubra</name>
    <dbReference type="NCBI Taxonomy" id="980271"/>
    <lineage>
        <taxon>Bacteria</taxon>
        <taxon>Pseudomonadati</taxon>
        <taxon>Planctomycetota</taxon>
        <taxon>Planctomycetia</taxon>
        <taxon>Pirellulales</taxon>
        <taxon>Pirellulaceae</taxon>
        <taxon>Aporhodopirellula</taxon>
    </lineage>
</organism>
<proteinExistence type="inferred from homology"/>
<comment type="similarity">
    <text evidence="1">Belongs to the sulfatase family.</text>
</comment>
<dbReference type="Gene3D" id="3.30.1120.10">
    <property type="match status" value="1"/>
</dbReference>
<dbReference type="Gene3D" id="3.40.720.10">
    <property type="entry name" value="Alkaline Phosphatase, subunit A"/>
    <property type="match status" value="1"/>
</dbReference>
<dbReference type="InterPro" id="IPR050738">
    <property type="entry name" value="Sulfatase"/>
</dbReference>
<dbReference type="Proteomes" id="UP000536179">
    <property type="component" value="Unassembled WGS sequence"/>
</dbReference>
<sequence>MMRLLVSACLFLFACVMQAHTRVHAERPNVLVMMVDDLGFSDIGCYGSEIDTPNLDSLAGDGLRFSQFYNTAKCHSSRVSLLTGQYCIAAGDVSLSHAVTSAEVLAKAGYTTAMTGKWHLKQQPTDFGFQKYFGHLSGACNYFAGDNTFRLNGKPWNVPSEGFYTTVANVDYGLRFLNEARQVDQPWYLYVAFNAPHAPLHALPEDYAKYKGKYSKGWDVTRDARIAKQKQEGVIPDSLTPSPRPEHIPAWDDLTQWQRDYEANRMSTLAAMIDRVDQEVGRLIEDLKRNGELENTFILFVADNGACPYDRQKPRLNVEPTDAKTTLADSTGWSWARNSPFRYYKQNQFEGGISTPAIVHWPAGLKQPAGAVVDQPAHLIDVLPTLAEITQSNIPESWENRDLRPVSGISLKPILDGNLIAKRPPIHLLFSLDRGLRDGDWKLVSFQSEHWELYNVADDRSELNDLAEVYPERLNAMIATWEDMTKNVLHAPKKSYSEVSESTGTHRHREWTNFDTTDIDEYVRRKKNRNSRASASSSNPANIRARKNTSLKIVGGELRLTFTGDDPGLAFDLRRADLPEGPYLLAFELTSPTAATGEVFTTTDAQTTLPNGTKLTFDVQGAMDAQSIRVPLNTDQRLHGLRIDVCDGPGSAVIANLQLLNGEGKPLMNWPAKQKQ</sequence>
<evidence type="ECO:0000259" key="4">
    <source>
        <dbReference type="Pfam" id="PF00884"/>
    </source>
</evidence>
<evidence type="ECO:0000313" key="6">
    <source>
        <dbReference type="Proteomes" id="UP000536179"/>
    </source>
</evidence>
<dbReference type="InterPro" id="IPR000917">
    <property type="entry name" value="Sulfatase_N"/>
</dbReference>
<dbReference type="EMBL" id="JACHXU010000010">
    <property type="protein sequence ID" value="MBB3207385.1"/>
    <property type="molecule type" value="Genomic_DNA"/>
</dbReference>
<accession>A0A7W5H6W5</accession>
<keyword evidence="2 5" id="KW-0378">Hydrolase</keyword>
<dbReference type="SUPFAM" id="SSF53649">
    <property type="entry name" value="Alkaline phosphatase-like"/>
    <property type="match status" value="1"/>
</dbReference>
<keyword evidence="3" id="KW-0732">Signal</keyword>
<protein>
    <submittedName>
        <fullName evidence="5">Arylsulfatase</fullName>
        <ecNumber evidence="5">3.1.6.1</ecNumber>
    </submittedName>
</protein>
<gene>
    <name evidence="5" type="ORF">FHS27_003206</name>
</gene>
<feature type="domain" description="Sulfatase N-terminal" evidence="4">
    <location>
        <begin position="28"/>
        <end position="390"/>
    </location>
</feature>
<feature type="chain" id="PRO_5030525865" evidence="3">
    <location>
        <begin position="20"/>
        <end position="676"/>
    </location>
</feature>
<dbReference type="RefSeq" id="WP_246419821.1">
    <property type="nucleotide sequence ID" value="NZ_JACHXU010000010.1"/>
</dbReference>
<evidence type="ECO:0000256" key="3">
    <source>
        <dbReference type="SAM" id="SignalP"/>
    </source>
</evidence>
<dbReference type="AlphaFoldDB" id="A0A7W5H6W5"/>
<dbReference type="PANTHER" id="PTHR42693:SF53">
    <property type="entry name" value="ENDO-4-O-SULFATASE"/>
    <property type="match status" value="1"/>
</dbReference>
<dbReference type="CDD" id="cd16025">
    <property type="entry name" value="PAS_like"/>
    <property type="match status" value="1"/>
</dbReference>
<evidence type="ECO:0000256" key="2">
    <source>
        <dbReference type="ARBA" id="ARBA00022801"/>
    </source>
</evidence>